<accession>A0ABR2YRD1</accession>
<feature type="region of interest" description="Disordered" evidence="2">
    <location>
        <begin position="46"/>
        <end position="85"/>
    </location>
</feature>
<evidence type="ECO:0000259" key="3">
    <source>
        <dbReference type="Pfam" id="PF03448"/>
    </source>
</evidence>
<evidence type="ECO:0000313" key="4">
    <source>
        <dbReference type="EMBL" id="KAK9909574.1"/>
    </source>
</evidence>
<feature type="domain" description="Magnesium transporter MgtE intracellular" evidence="3">
    <location>
        <begin position="573"/>
        <end position="656"/>
    </location>
</feature>
<feature type="compositionally biased region" description="Low complexity" evidence="2">
    <location>
        <begin position="1"/>
        <end position="13"/>
    </location>
</feature>
<evidence type="ECO:0000256" key="1">
    <source>
        <dbReference type="SAM" id="Coils"/>
    </source>
</evidence>
<gene>
    <name evidence="4" type="ORF">WJX75_004333</name>
</gene>
<feature type="coiled-coil region" evidence="1">
    <location>
        <begin position="293"/>
        <end position="356"/>
    </location>
</feature>
<feature type="compositionally biased region" description="Basic and acidic residues" evidence="2">
    <location>
        <begin position="885"/>
        <end position="902"/>
    </location>
</feature>
<feature type="domain" description="Magnesium transporter MgtE intracellular" evidence="3">
    <location>
        <begin position="728"/>
        <end position="816"/>
    </location>
</feature>
<protein>
    <recommendedName>
        <fullName evidence="3">Magnesium transporter MgtE intracellular domain-containing protein</fullName>
    </recommendedName>
</protein>
<reference evidence="4 5" key="1">
    <citation type="journal article" date="2024" name="Nat. Commun.">
        <title>Phylogenomics reveals the evolutionary origins of lichenization in chlorophyte algae.</title>
        <authorList>
            <person name="Puginier C."/>
            <person name="Libourel C."/>
            <person name="Otte J."/>
            <person name="Skaloud P."/>
            <person name="Haon M."/>
            <person name="Grisel S."/>
            <person name="Petersen M."/>
            <person name="Berrin J.G."/>
            <person name="Delaux P.M."/>
            <person name="Dal Grande F."/>
            <person name="Keller J."/>
        </authorList>
    </citation>
    <scope>NUCLEOTIDE SEQUENCE [LARGE SCALE GENOMIC DNA]</scope>
    <source>
        <strain evidence="4 5">SAG 216-7</strain>
    </source>
</reference>
<feature type="region of interest" description="Disordered" evidence="2">
    <location>
        <begin position="836"/>
        <end position="922"/>
    </location>
</feature>
<sequence length="922" mass="98686">MRLDLSTSRSLLRPGDMAASNTRGQHEISPALKALSKLSHDDSGGWIRDLDRLQPKNSSGRRRPSLHRSGSLRSADQELRQGRRGSVDLESTWLSDISRQQLAGLGIISQPDQQLPLQRQLLHLRLLSCTADANGAPVGSSDASIPGLVVLPSDGPSGRQEALEVHSLLRSIAAAPAFAAERALNWREEVLERLCRRALDQPGGRGVHLRDHSPYRNGLSAILPDAVVGGMTQHHQGGPSGLGWDMRCMAGVLLGAGIAMADLIRQAEGACAERGTALAAAWNLHTSICDSMMERLREEATVQEQRNIALQAQVMHMQSAAEDNRQLQQDIERLSKEVQAHEVAAARAAIKETEAEEKLRSGLAELDMVERMARRQLAAMRWRQAMILQGSAHKQSLFRLPSAHGPCPQPVLQQVGMLQGTATALAVSTFRRDRTRAEQRRALQRASGDPLDPGARFASVVQDTMVGSAALVSAMAGDVKKAAQMLDTLAPEAQAMVLSTLAPAEQTGLLQGMSDEGAAACLAAMSLTARGGVIADLAAADPTLVTCTLAFIWQSPALAGKWLGSMAAREAARELLDNTDLLQQRQVLLRMKPHRAAALLEEMEAHTREGILQGLAPEATAAILQAMPRAMALSSLQALIKPIAQKVLACFGSAERAALLSHLSVSETLRLIQGWAPERQREFLHALPASIATEATVQLLLQSSHKWTYSSPIPVAGEGLSGEQEVDEEIDEEEVKELQEAAGRELRAAAAAVFGLPFEDKVKLVGALPPAAAAALTGTLTRQEGAQLLSELPQPQLVAVIEAMDPAQRAETEDALLALTKTGSPRRRSLCSILRPERPDTASSVASRASNVDAPADGGRRGSRLSIRAGGGAGALSTAAGLLLRDARSSRKSMEPEEDAKQRPSKFGRRKSMLPSNMATTP</sequence>
<evidence type="ECO:0000256" key="2">
    <source>
        <dbReference type="SAM" id="MobiDB-lite"/>
    </source>
</evidence>
<feature type="compositionally biased region" description="Basic and acidic residues" evidence="2">
    <location>
        <begin position="75"/>
        <end position="85"/>
    </location>
</feature>
<feature type="compositionally biased region" description="Basic residues" evidence="2">
    <location>
        <begin position="903"/>
        <end position="912"/>
    </location>
</feature>
<feature type="compositionally biased region" description="Low complexity" evidence="2">
    <location>
        <begin position="875"/>
        <end position="884"/>
    </location>
</feature>
<proteinExistence type="predicted"/>
<feature type="compositionally biased region" description="Polar residues" evidence="2">
    <location>
        <begin position="841"/>
        <end position="850"/>
    </location>
</feature>
<dbReference type="Proteomes" id="UP001491310">
    <property type="component" value="Unassembled WGS sequence"/>
</dbReference>
<feature type="region of interest" description="Disordered" evidence="2">
    <location>
        <begin position="1"/>
        <end position="25"/>
    </location>
</feature>
<evidence type="ECO:0000313" key="5">
    <source>
        <dbReference type="Proteomes" id="UP001491310"/>
    </source>
</evidence>
<dbReference type="SUPFAM" id="SSF158791">
    <property type="entry name" value="MgtE N-terminal domain-like"/>
    <property type="match status" value="2"/>
</dbReference>
<dbReference type="Pfam" id="PF03448">
    <property type="entry name" value="MgtE_N"/>
    <property type="match status" value="2"/>
</dbReference>
<name>A0ABR2YRD1_9CHLO</name>
<keyword evidence="1" id="KW-0175">Coiled coil</keyword>
<comment type="caution">
    <text evidence="4">The sequence shown here is derived from an EMBL/GenBank/DDBJ whole genome shotgun (WGS) entry which is preliminary data.</text>
</comment>
<organism evidence="4 5">
    <name type="scientific">Coccomyxa subellipsoidea</name>
    <dbReference type="NCBI Taxonomy" id="248742"/>
    <lineage>
        <taxon>Eukaryota</taxon>
        <taxon>Viridiplantae</taxon>
        <taxon>Chlorophyta</taxon>
        <taxon>core chlorophytes</taxon>
        <taxon>Trebouxiophyceae</taxon>
        <taxon>Trebouxiophyceae incertae sedis</taxon>
        <taxon>Coccomyxaceae</taxon>
        <taxon>Coccomyxa</taxon>
    </lineage>
</organism>
<dbReference type="InterPro" id="IPR006668">
    <property type="entry name" value="Mg_transptr_MgtE_intracell_dom"/>
</dbReference>
<keyword evidence="5" id="KW-1185">Reference proteome</keyword>
<dbReference type="EMBL" id="JALJOT010000006">
    <property type="protein sequence ID" value="KAK9909574.1"/>
    <property type="molecule type" value="Genomic_DNA"/>
</dbReference>